<dbReference type="CDD" id="cd00198">
    <property type="entry name" value="vWFA"/>
    <property type="match status" value="1"/>
</dbReference>
<protein>
    <recommendedName>
        <fullName evidence="1">MIB/HERC2 domain-containing protein</fullName>
    </recommendedName>
</protein>
<dbReference type="SUPFAM" id="SSF159034">
    <property type="entry name" value="Mib/herc2 domain-like"/>
    <property type="match status" value="2"/>
</dbReference>
<reference evidence="2" key="1">
    <citation type="submission" date="2022-08" db="UniProtKB">
        <authorList>
            <consortium name="EnsemblMetazoa"/>
        </authorList>
    </citation>
    <scope>IDENTIFICATION</scope>
    <source>
        <strain evidence="2">05x7-T-G4-1.051#20</strain>
    </source>
</reference>
<dbReference type="PANTHER" id="PTHR24202:SF4">
    <property type="entry name" value="E3 UBIQUITIN-PROTEIN LIGASE MIB2-RELATED"/>
    <property type="match status" value="1"/>
</dbReference>
<dbReference type="GO" id="GO:0004842">
    <property type="term" value="F:ubiquitin-protein transferase activity"/>
    <property type="evidence" value="ECO:0007669"/>
    <property type="project" value="InterPro"/>
</dbReference>
<keyword evidence="3" id="KW-1185">Reference proteome</keyword>
<feature type="domain" description="MIB/HERC2" evidence="1">
    <location>
        <begin position="360"/>
        <end position="432"/>
    </location>
</feature>
<dbReference type="Pfam" id="PF13519">
    <property type="entry name" value="VWA_2"/>
    <property type="match status" value="1"/>
</dbReference>
<dbReference type="PROSITE" id="PS51416">
    <property type="entry name" value="MIB_HERC2"/>
    <property type="match status" value="2"/>
</dbReference>
<proteinExistence type="predicted"/>
<dbReference type="InterPro" id="IPR002035">
    <property type="entry name" value="VWF_A"/>
</dbReference>
<dbReference type="AlphaFoldDB" id="A0A8W8LMH9"/>
<dbReference type="GO" id="GO:0005737">
    <property type="term" value="C:cytoplasm"/>
    <property type="evidence" value="ECO:0007669"/>
    <property type="project" value="TreeGrafter"/>
</dbReference>
<evidence type="ECO:0000313" key="3">
    <source>
        <dbReference type="Proteomes" id="UP000005408"/>
    </source>
</evidence>
<evidence type="ECO:0000313" key="2">
    <source>
        <dbReference type="EnsemblMetazoa" id="G28117.1:cds"/>
    </source>
</evidence>
<dbReference type="GO" id="GO:0016567">
    <property type="term" value="P:protein ubiquitination"/>
    <property type="evidence" value="ECO:0007669"/>
    <property type="project" value="InterPro"/>
</dbReference>
<dbReference type="EnsemblMetazoa" id="G28117.1">
    <property type="protein sequence ID" value="G28117.1:cds"/>
    <property type="gene ID" value="G28117"/>
</dbReference>
<dbReference type="InterPro" id="IPR037252">
    <property type="entry name" value="Mib_Herc2_sf"/>
</dbReference>
<accession>A0A8W8LMH9</accession>
<name>A0A8W8LMH9_MAGGI</name>
<dbReference type="InterPro" id="IPR010606">
    <property type="entry name" value="Mib_Herc2"/>
</dbReference>
<feature type="domain" description="MIB/HERC2" evidence="1">
    <location>
        <begin position="286"/>
        <end position="359"/>
    </location>
</feature>
<organism evidence="2 3">
    <name type="scientific">Magallana gigas</name>
    <name type="common">Pacific oyster</name>
    <name type="synonym">Crassostrea gigas</name>
    <dbReference type="NCBI Taxonomy" id="29159"/>
    <lineage>
        <taxon>Eukaryota</taxon>
        <taxon>Metazoa</taxon>
        <taxon>Spiralia</taxon>
        <taxon>Lophotrochozoa</taxon>
        <taxon>Mollusca</taxon>
        <taxon>Bivalvia</taxon>
        <taxon>Autobranchia</taxon>
        <taxon>Pteriomorphia</taxon>
        <taxon>Ostreida</taxon>
        <taxon>Ostreoidea</taxon>
        <taxon>Ostreidae</taxon>
        <taxon>Magallana</taxon>
    </lineage>
</organism>
<dbReference type="Pfam" id="PF06701">
    <property type="entry name" value="MIB_HERC2"/>
    <property type="match status" value="1"/>
</dbReference>
<dbReference type="Gene3D" id="2.30.30.40">
    <property type="entry name" value="SH3 Domains"/>
    <property type="match status" value="2"/>
</dbReference>
<dbReference type="GO" id="GO:0046872">
    <property type="term" value="F:metal ion binding"/>
    <property type="evidence" value="ECO:0007669"/>
    <property type="project" value="InterPro"/>
</dbReference>
<dbReference type="Gene3D" id="3.40.50.410">
    <property type="entry name" value="von Willebrand factor, type A domain"/>
    <property type="match status" value="1"/>
</dbReference>
<evidence type="ECO:0000259" key="1">
    <source>
        <dbReference type="PROSITE" id="PS51416"/>
    </source>
</evidence>
<dbReference type="SUPFAM" id="SSF53300">
    <property type="entry name" value="vWA-like"/>
    <property type="match status" value="1"/>
</dbReference>
<dbReference type="Proteomes" id="UP000005408">
    <property type="component" value="Unassembled WGS sequence"/>
</dbReference>
<sequence>MEIQSAEAHWIQRAYEEAKENIQRKHQHGTGICSVFILDTSESKAGEGVRQLKTAFLDILNEYESLHLDDNIAVIGCGKEVKFLHYFSNNYSSIKKCLDNIHCEGPTPLEAGIILSYSCLQLGGGHTAVIHPLYIRARVVVISDGNPTGLDMSSSMETSETTTDTETFRRLRRLVEREGKINPFTFIPVGNAPNYGLLGELAVATRGGRMIGWTDARQYARLSLYFNVASNLLERFPNEAITESVVRREYLDYDIGREETVNQVCEILNEREVYRDEVDFAEHNYKERYSDMPCVGTRVRRGCHWNYENQDNLGVGTVIGHSERIGWLHVEWDNGSRILHQFGHDGIKEKYDIRVCDEPRHIPENQQIANGCLVRKGPDWRWGNQNGSEDSIGTVYRIIPTGEVYVRWPNGNKSNYRFGYKDSYDLIMCDPRDPEVAASYRLQLKIHKQSAKGGFP</sequence>
<dbReference type="PANTHER" id="PTHR24202">
    <property type="entry name" value="E3 UBIQUITIN-PROTEIN LIGASE MIB2"/>
    <property type="match status" value="1"/>
</dbReference>
<dbReference type="InterPro" id="IPR036465">
    <property type="entry name" value="vWFA_dom_sf"/>
</dbReference>